<protein>
    <submittedName>
        <fullName evidence="2">Uncharacterized protein</fullName>
    </submittedName>
</protein>
<reference evidence="2" key="1">
    <citation type="journal article" date="2020" name="Fungal Divers.">
        <title>Resolving the Mortierellaceae phylogeny through synthesis of multi-gene phylogenetics and phylogenomics.</title>
        <authorList>
            <person name="Vandepol N."/>
            <person name="Liber J."/>
            <person name="Desiro A."/>
            <person name="Na H."/>
            <person name="Kennedy M."/>
            <person name="Barry K."/>
            <person name="Grigoriev I.V."/>
            <person name="Miller A.N."/>
            <person name="O'Donnell K."/>
            <person name="Stajich J.E."/>
            <person name="Bonito G."/>
        </authorList>
    </citation>
    <scope>NUCLEOTIDE SEQUENCE</scope>
    <source>
        <strain evidence="2">KOD1015</strain>
    </source>
</reference>
<dbReference type="AlphaFoldDB" id="A0A9P6FUI8"/>
<comment type="caution">
    <text evidence="2">The sequence shown here is derived from an EMBL/GenBank/DDBJ whole genome shotgun (WGS) entry which is preliminary data.</text>
</comment>
<keyword evidence="3" id="KW-1185">Reference proteome</keyword>
<name>A0A9P6FUI8_9FUNG</name>
<proteinExistence type="predicted"/>
<organism evidence="2 3">
    <name type="scientific">Lunasporangiospora selenospora</name>
    <dbReference type="NCBI Taxonomy" id="979761"/>
    <lineage>
        <taxon>Eukaryota</taxon>
        <taxon>Fungi</taxon>
        <taxon>Fungi incertae sedis</taxon>
        <taxon>Mucoromycota</taxon>
        <taxon>Mortierellomycotina</taxon>
        <taxon>Mortierellomycetes</taxon>
        <taxon>Mortierellales</taxon>
        <taxon>Mortierellaceae</taxon>
        <taxon>Lunasporangiospora</taxon>
    </lineage>
</organism>
<gene>
    <name evidence="2" type="ORF">BGW38_000858</name>
</gene>
<evidence type="ECO:0000313" key="2">
    <source>
        <dbReference type="EMBL" id="KAF9581947.1"/>
    </source>
</evidence>
<dbReference type="OrthoDB" id="2397721at2759"/>
<sequence length="682" mass="78912">MQVVLADSTDRRERAQTTKRCIELRLSGLQWPLHNIMMRRAAFQLRLVMQWEMPTVSKMTDKTFITPPDAMVEYQGFFQKNAVEDFTAIAFFKFYDFKYFQRRDANFHYKKVREFAISQCKPKEMAAMLADWRFGVGARKEYWNRLYRERQLARHVDRLEDDVMDRSEIVSGGLTKQVSEYVESPLDFSFSTEASVDIDKDENKVEEVAAIHYRDCHERWEQLKSAYSRKEKEKDATDDNTSNLHPDIVVNSSLDLSEEQPATPDLYSDDVGDIDGPDGLIDQDDHFDDSSEGEKFDTADATVEITNNSSVSRKKRKAKARAFDRSSRGSFERRYKALGRKWTLSSGTVVEDRLYEIGLDCDIYLPIHSFMVDTDDRWLEEQFDPEDWLEICSNWPESFDGVTDLDSLLKAITQRPEEIEKRLVFRCLEDWYDIYSDEPSPFLIADRLSESWWQNEVWGIVRKLTNGVPNCKMLPGDVAGLESKKRQNRVCHNAATGTMGRAKMGKRGDMFWRSFDEPAKDWAVIEAAKSWNVFGHKYIVETSSKLPRQMHDILLHRTKEIRSPDKMRRVIVPGLVIGGPVVQQMQLCWGLEGVNVTRFAKTEATRLESSVELLSDSLDAIIAILLFRTTVMDFMGAYESERKRINKTQIAIRRAALAGPVRLKGQEQDARYMPQDLLHSSP</sequence>
<evidence type="ECO:0000256" key="1">
    <source>
        <dbReference type="SAM" id="MobiDB-lite"/>
    </source>
</evidence>
<feature type="region of interest" description="Disordered" evidence="1">
    <location>
        <begin position="227"/>
        <end position="247"/>
    </location>
</feature>
<evidence type="ECO:0000313" key="3">
    <source>
        <dbReference type="Proteomes" id="UP000780801"/>
    </source>
</evidence>
<feature type="compositionally biased region" description="Basic and acidic residues" evidence="1">
    <location>
        <begin position="227"/>
        <end position="237"/>
    </location>
</feature>
<dbReference type="Proteomes" id="UP000780801">
    <property type="component" value="Unassembled WGS sequence"/>
</dbReference>
<dbReference type="EMBL" id="JAABOA010001252">
    <property type="protein sequence ID" value="KAF9581947.1"/>
    <property type="molecule type" value="Genomic_DNA"/>
</dbReference>
<accession>A0A9P6FUI8</accession>